<reference evidence="1 2" key="1">
    <citation type="journal article" date="2014" name="Nat. Commun.">
        <title>Molecular traces of alternative social organization in a termite genome.</title>
        <authorList>
            <person name="Terrapon N."/>
            <person name="Li C."/>
            <person name="Robertson H.M."/>
            <person name="Ji L."/>
            <person name="Meng X."/>
            <person name="Booth W."/>
            <person name="Chen Z."/>
            <person name="Childers C.P."/>
            <person name="Glastad K.M."/>
            <person name="Gokhale K."/>
            <person name="Gowin J."/>
            <person name="Gronenberg W."/>
            <person name="Hermansen R.A."/>
            <person name="Hu H."/>
            <person name="Hunt B.G."/>
            <person name="Huylmans A.K."/>
            <person name="Khalil S.M."/>
            <person name="Mitchell R.D."/>
            <person name="Munoz-Torres M.C."/>
            <person name="Mustard J.A."/>
            <person name="Pan H."/>
            <person name="Reese J.T."/>
            <person name="Scharf M.E."/>
            <person name="Sun F."/>
            <person name="Vogel H."/>
            <person name="Xiao J."/>
            <person name="Yang W."/>
            <person name="Yang Z."/>
            <person name="Yang Z."/>
            <person name="Zhou J."/>
            <person name="Zhu J."/>
            <person name="Brent C.S."/>
            <person name="Elsik C.G."/>
            <person name="Goodisman M.A."/>
            <person name="Liberles D.A."/>
            <person name="Roe R.M."/>
            <person name="Vargo E.L."/>
            <person name="Vilcinskas A."/>
            <person name="Wang J."/>
            <person name="Bornberg-Bauer E."/>
            <person name="Korb J."/>
            <person name="Zhang G."/>
            <person name="Liebig J."/>
        </authorList>
    </citation>
    <scope>NUCLEOTIDE SEQUENCE [LARGE SCALE GENOMIC DNA]</scope>
    <source>
        <tissue evidence="1">Whole organism</tissue>
    </source>
</reference>
<accession>A0A067RMJ6</accession>
<proteinExistence type="predicted"/>
<evidence type="ECO:0000313" key="1">
    <source>
        <dbReference type="EMBL" id="KDR24243.1"/>
    </source>
</evidence>
<keyword evidence="2" id="KW-1185">Reference proteome</keyword>
<name>A0A067RMJ6_ZOONE</name>
<dbReference type="InParanoid" id="A0A067RMJ6"/>
<sequence length="105" mass="11521">MKNAYKILIGSLKGWAYSKDLAQMAGEYYNESWGNRVGGCGCILVLSDSGQRPTASPCEHGNKPSIKDWKLTGYSNKSNSRRTLLNGIALWVLVSLRNGTLITII</sequence>
<organism evidence="1 2">
    <name type="scientific">Zootermopsis nevadensis</name>
    <name type="common">Dampwood termite</name>
    <dbReference type="NCBI Taxonomy" id="136037"/>
    <lineage>
        <taxon>Eukaryota</taxon>
        <taxon>Metazoa</taxon>
        <taxon>Ecdysozoa</taxon>
        <taxon>Arthropoda</taxon>
        <taxon>Hexapoda</taxon>
        <taxon>Insecta</taxon>
        <taxon>Pterygota</taxon>
        <taxon>Neoptera</taxon>
        <taxon>Polyneoptera</taxon>
        <taxon>Dictyoptera</taxon>
        <taxon>Blattodea</taxon>
        <taxon>Blattoidea</taxon>
        <taxon>Termitoidae</taxon>
        <taxon>Termopsidae</taxon>
        <taxon>Zootermopsis</taxon>
    </lineage>
</organism>
<dbReference type="Proteomes" id="UP000027135">
    <property type="component" value="Unassembled WGS sequence"/>
</dbReference>
<dbReference type="EMBL" id="KK852423">
    <property type="protein sequence ID" value="KDR24243.1"/>
    <property type="molecule type" value="Genomic_DNA"/>
</dbReference>
<protein>
    <submittedName>
        <fullName evidence="1">Uncharacterized protein</fullName>
    </submittedName>
</protein>
<gene>
    <name evidence="1" type="ORF">L798_06709</name>
</gene>
<evidence type="ECO:0000313" key="2">
    <source>
        <dbReference type="Proteomes" id="UP000027135"/>
    </source>
</evidence>
<dbReference type="AlphaFoldDB" id="A0A067RMJ6"/>